<gene>
    <name evidence="1" type="ORF">LCGC14_1217960</name>
</gene>
<organism evidence="1">
    <name type="scientific">marine sediment metagenome</name>
    <dbReference type="NCBI Taxonomy" id="412755"/>
    <lineage>
        <taxon>unclassified sequences</taxon>
        <taxon>metagenomes</taxon>
        <taxon>ecological metagenomes</taxon>
    </lineage>
</organism>
<dbReference type="AlphaFoldDB" id="A0A0F9NUD7"/>
<dbReference type="EMBL" id="LAZR01006386">
    <property type="protein sequence ID" value="KKM92490.1"/>
    <property type="molecule type" value="Genomic_DNA"/>
</dbReference>
<name>A0A0F9NUD7_9ZZZZ</name>
<protein>
    <submittedName>
        <fullName evidence="1">Uncharacterized protein</fullName>
    </submittedName>
</protein>
<reference evidence="1" key="1">
    <citation type="journal article" date="2015" name="Nature">
        <title>Complex archaea that bridge the gap between prokaryotes and eukaryotes.</title>
        <authorList>
            <person name="Spang A."/>
            <person name="Saw J.H."/>
            <person name="Jorgensen S.L."/>
            <person name="Zaremba-Niedzwiedzka K."/>
            <person name="Martijn J."/>
            <person name="Lind A.E."/>
            <person name="van Eijk R."/>
            <person name="Schleper C."/>
            <person name="Guy L."/>
            <person name="Ettema T.J."/>
        </authorList>
    </citation>
    <scope>NUCLEOTIDE SEQUENCE</scope>
</reference>
<proteinExistence type="predicted"/>
<accession>A0A0F9NUD7</accession>
<comment type="caution">
    <text evidence="1">The sequence shown here is derived from an EMBL/GenBank/DDBJ whole genome shotgun (WGS) entry which is preliminary data.</text>
</comment>
<sequence length="94" mass="11156">MDFFEKYMKETLETIRTFKNGYISVKRIRIASNIKSSDRSKINFIWRGLKSLAAINFLELNGSKSHKIYKLKYPEVPIDIKKIVSQVTEERKKR</sequence>
<evidence type="ECO:0000313" key="1">
    <source>
        <dbReference type="EMBL" id="KKM92490.1"/>
    </source>
</evidence>